<dbReference type="Pfam" id="PF13426">
    <property type="entry name" value="PAS_9"/>
    <property type="match status" value="1"/>
</dbReference>
<protein>
    <submittedName>
        <fullName evidence="3">PAS domain S-box-containing protein</fullName>
    </submittedName>
</protein>
<gene>
    <name evidence="3" type="ORF">DFP81_11945</name>
</gene>
<feature type="domain" description="PAC" evidence="2">
    <location>
        <begin position="70"/>
        <end position="122"/>
    </location>
</feature>
<dbReference type="NCBIfam" id="TIGR00229">
    <property type="entry name" value="sensory_box"/>
    <property type="match status" value="1"/>
</dbReference>
<reference evidence="3 4" key="1">
    <citation type="submission" date="2018-08" db="EMBL/GenBank/DDBJ databases">
        <title>Genomic Encyclopedia of Type Strains, Phase III (KMG-III): the genomes of soil and plant-associated and newly described type strains.</title>
        <authorList>
            <person name="Whitman W."/>
        </authorList>
    </citation>
    <scope>NUCLEOTIDE SEQUENCE [LARGE SCALE GENOMIC DNA]</scope>
    <source>
        <strain evidence="3 4">CECT 7375</strain>
    </source>
</reference>
<dbReference type="InterPro" id="IPR000014">
    <property type="entry name" value="PAS"/>
</dbReference>
<evidence type="ECO:0000259" key="2">
    <source>
        <dbReference type="PROSITE" id="PS50113"/>
    </source>
</evidence>
<dbReference type="SUPFAM" id="SSF55785">
    <property type="entry name" value="PYP-like sensor domain (PAS domain)"/>
    <property type="match status" value="1"/>
</dbReference>
<dbReference type="Proteomes" id="UP000256542">
    <property type="component" value="Unassembled WGS sequence"/>
</dbReference>
<dbReference type="InterPro" id="IPR050903">
    <property type="entry name" value="Bact_Chemotaxis_MeTrfase"/>
</dbReference>
<dbReference type="PROSITE" id="PS50113">
    <property type="entry name" value="PAC"/>
    <property type="match status" value="1"/>
</dbReference>
<keyword evidence="4" id="KW-1185">Reference proteome</keyword>
<name>A0A3E0DBU3_9GAMM</name>
<evidence type="ECO:0000313" key="4">
    <source>
        <dbReference type="Proteomes" id="UP000256542"/>
    </source>
</evidence>
<dbReference type="PROSITE" id="PS50112">
    <property type="entry name" value="PAS"/>
    <property type="match status" value="1"/>
</dbReference>
<dbReference type="InterPro" id="IPR035965">
    <property type="entry name" value="PAS-like_dom_sf"/>
</dbReference>
<dbReference type="PANTHER" id="PTHR24422:SF10">
    <property type="entry name" value="CHEMOTAXIS PROTEIN METHYLTRANSFERASE 2"/>
    <property type="match status" value="1"/>
</dbReference>
<dbReference type="Gene3D" id="3.30.450.20">
    <property type="entry name" value="PAS domain"/>
    <property type="match status" value="1"/>
</dbReference>
<proteinExistence type="predicted"/>
<comment type="caution">
    <text evidence="3">The sequence shown here is derived from an EMBL/GenBank/DDBJ whole genome shotgun (WGS) entry which is preliminary data.</text>
</comment>
<dbReference type="SMART" id="SM00086">
    <property type="entry name" value="PAC"/>
    <property type="match status" value="1"/>
</dbReference>
<feature type="domain" description="PAS" evidence="1">
    <location>
        <begin position="1"/>
        <end position="41"/>
    </location>
</feature>
<dbReference type="AlphaFoldDB" id="A0A3E0DBU3"/>
<evidence type="ECO:0000259" key="1">
    <source>
        <dbReference type="PROSITE" id="PS50112"/>
    </source>
</evidence>
<dbReference type="InterPro" id="IPR000700">
    <property type="entry name" value="PAS-assoc_C"/>
</dbReference>
<evidence type="ECO:0000313" key="3">
    <source>
        <dbReference type="EMBL" id="REG79452.1"/>
    </source>
</evidence>
<dbReference type="EMBL" id="QUNG01000019">
    <property type="protein sequence ID" value="REG79452.1"/>
    <property type="molecule type" value="Genomic_DNA"/>
</dbReference>
<sequence length="168" mass="19426">MITVLNRSNAVIEFSLDGMTLNANDNFLHAIGYSKSQIIGKHQRIFCSDEESNSAAYRESWDTLRSGVYVSERFKRVRRDGSDIWLEASYNPVFDDTGELYKVIKFATNITEQMNRELATVETSKFAYDTSLKTDSAAKEALKSFKQRRRQWVSYRSKWLKQPLASQN</sequence>
<organism evidence="3 4">
    <name type="scientific">Marinomonas pollencensis</name>
    <dbReference type="NCBI Taxonomy" id="491954"/>
    <lineage>
        <taxon>Bacteria</taxon>
        <taxon>Pseudomonadati</taxon>
        <taxon>Pseudomonadota</taxon>
        <taxon>Gammaproteobacteria</taxon>
        <taxon>Oceanospirillales</taxon>
        <taxon>Oceanospirillaceae</taxon>
        <taxon>Marinomonas</taxon>
    </lineage>
</organism>
<dbReference type="InterPro" id="IPR001610">
    <property type="entry name" value="PAC"/>
</dbReference>
<dbReference type="CDD" id="cd00130">
    <property type="entry name" value="PAS"/>
    <property type="match status" value="1"/>
</dbReference>
<accession>A0A3E0DBU3</accession>
<dbReference type="PANTHER" id="PTHR24422">
    <property type="entry name" value="CHEMOTAXIS PROTEIN METHYLTRANSFERASE"/>
    <property type="match status" value="1"/>
</dbReference>
<dbReference type="RefSeq" id="WP_115899155.1">
    <property type="nucleotide sequence ID" value="NZ_QUNG01000019.1"/>
</dbReference>
<dbReference type="OrthoDB" id="9765776at2"/>